<sequence>MPPAAVTLGWEAVDVDSGAGTLDLPFDAGERFGNPAMPDDTAGPAPVAALPLLRRRACAPLPAA</sequence>
<gene>
    <name evidence="1" type="ORF">ACFQZU_04780</name>
</gene>
<dbReference type="EMBL" id="JBHTHR010000077">
    <property type="protein sequence ID" value="MFD0800634.1"/>
    <property type="molecule type" value="Genomic_DNA"/>
</dbReference>
<evidence type="ECO:0000313" key="2">
    <source>
        <dbReference type="Proteomes" id="UP001596956"/>
    </source>
</evidence>
<dbReference type="Proteomes" id="UP001596956">
    <property type="component" value="Unassembled WGS sequence"/>
</dbReference>
<name>A0ABW3BC39_9ACTN</name>
<reference evidence="2" key="1">
    <citation type="journal article" date="2019" name="Int. J. Syst. Evol. Microbiol.">
        <title>The Global Catalogue of Microorganisms (GCM) 10K type strain sequencing project: providing services to taxonomists for standard genome sequencing and annotation.</title>
        <authorList>
            <consortium name="The Broad Institute Genomics Platform"/>
            <consortium name="The Broad Institute Genome Sequencing Center for Infectious Disease"/>
            <person name="Wu L."/>
            <person name="Ma J."/>
        </authorList>
    </citation>
    <scope>NUCLEOTIDE SEQUENCE [LARGE SCALE GENOMIC DNA]</scope>
    <source>
        <strain evidence="2">CCUG 63369</strain>
    </source>
</reference>
<keyword evidence="2" id="KW-1185">Reference proteome</keyword>
<accession>A0ABW3BC39</accession>
<proteinExistence type="predicted"/>
<comment type="caution">
    <text evidence="1">The sequence shown here is derived from an EMBL/GenBank/DDBJ whole genome shotgun (WGS) entry which is preliminary data.</text>
</comment>
<organism evidence="1 2">
    <name type="scientific">Streptomonospora algeriensis</name>
    <dbReference type="NCBI Taxonomy" id="995084"/>
    <lineage>
        <taxon>Bacteria</taxon>
        <taxon>Bacillati</taxon>
        <taxon>Actinomycetota</taxon>
        <taxon>Actinomycetes</taxon>
        <taxon>Streptosporangiales</taxon>
        <taxon>Nocardiopsidaceae</taxon>
        <taxon>Streptomonospora</taxon>
    </lineage>
</organism>
<protein>
    <submittedName>
        <fullName evidence="1">Uncharacterized protein</fullName>
    </submittedName>
</protein>
<evidence type="ECO:0000313" key="1">
    <source>
        <dbReference type="EMBL" id="MFD0800634.1"/>
    </source>
</evidence>